<feature type="domain" description="CheR-type methyltransferase" evidence="4">
    <location>
        <begin position="1"/>
        <end position="273"/>
    </location>
</feature>
<evidence type="ECO:0000256" key="3">
    <source>
        <dbReference type="ARBA" id="ARBA00022691"/>
    </source>
</evidence>
<dbReference type="PROSITE" id="PS50123">
    <property type="entry name" value="CHER"/>
    <property type="match status" value="1"/>
</dbReference>
<dbReference type="RefSeq" id="WP_222989932.1">
    <property type="nucleotide sequence ID" value="NZ_JAINVV010000004.1"/>
</dbReference>
<dbReference type="SMART" id="SM00138">
    <property type="entry name" value="MeTrc"/>
    <property type="match status" value="1"/>
</dbReference>
<evidence type="ECO:0000256" key="2">
    <source>
        <dbReference type="ARBA" id="ARBA00022679"/>
    </source>
</evidence>
<dbReference type="Proteomes" id="UP000706039">
    <property type="component" value="Unassembled WGS sequence"/>
</dbReference>
<reference evidence="5 6" key="1">
    <citation type="submission" date="2021-08" db="EMBL/GenBank/DDBJ databases">
        <authorList>
            <person name="Tuo L."/>
        </authorList>
    </citation>
    <scope>NUCLEOTIDE SEQUENCE [LARGE SCALE GENOMIC DNA]</scope>
    <source>
        <strain evidence="5 6">JCM 31229</strain>
    </source>
</reference>
<organism evidence="5 6">
    <name type="scientific">Sphingomonas colocasiae</name>
    <dbReference type="NCBI Taxonomy" id="1848973"/>
    <lineage>
        <taxon>Bacteria</taxon>
        <taxon>Pseudomonadati</taxon>
        <taxon>Pseudomonadota</taxon>
        <taxon>Alphaproteobacteria</taxon>
        <taxon>Sphingomonadales</taxon>
        <taxon>Sphingomonadaceae</taxon>
        <taxon>Sphingomonas</taxon>
    </lineage>
</organism>
<protein>
    <submittedName>
        <fullName evidence="5">Protein-glutamate O-methyltransferase CheR</fullName>
    </submittedName>
</protein>
<sequence length="282" mass="31809">MTASANAIRVLAGLLQARTGQELAVSRIWRIETSLKPLLRERGFDTIDALAAAVVLDRESELAGAVVDALLNNETYFFRDHAVFRLLDGPALDMIRAAREPRRRLRIWSAGCSTGQEAYSLAIMLADEGERWADWTIDILGTDVSRDAIERARLGRFSQFEIQRGLPVRVMLRWFDQVGESWIAKRQLRRMIRFERHNVLDRPPQPAHFDLILCRNVLLYFPAEARAGAFDRLSTAIAPDGVLMLGAGETVLGQTGKFTSERTLRGLYRPTAHHPHQSHRAA</sequence>
<dbReference type="InterPro" id="IPR022642">
    <property type="entry name" value="CheR_C"/>
</dbReference>
<dbReference type="PANTHER" id="PTHR24422">
    <property type="entry name" value="CHEMOTAXIS PROTEIN METHYLTRANSFERASE"/>
    <property type="match status" value="1"/>
</dbReference>
<evidence type="ECO:0000259" key="4">
    <source>
        <dbReference type="PROSITE" id="PS50123"/>
    </source>
</evidence>
<dbReference type="PRINTS" id="PR00996">
    <property type="entry name" value="CHERMTFRASE"/>
</dbReference>
<evidence type="ECO:0000313" key="6">
    <source>
        <dbReference type="Proteomes" id="UP000706039"/>
    </source>
</evidence>
<comment type="caution">
    <text evidence="5">The sequence shown here is derived from an EMBL/GenBank/DDBJ whole genome shotgun (WGS) entry which is preliminary data.</text>
</comment>
<proteinExistence type="predicted"/>
<keyword evidence="6" id="KW-1185">Reference proteome</keyword>
<keyword evidence="2" id="KW-0808">Transferase</keyword>
<keyword evidence="1" id="KW-0489">Methyltransferase</keyword>
<accession>A0ABS7PQ86</accession>
<dbReference type="InterPro" id="IPR029063">
    <property type="entry name" value="SAM-dependent_MTases_sf"/>
</dbReference>
<dbReference type="EMBL" id="JAINVV010000004">
    <property type="protein sequence ID" value="MBY8822885.1"/>
    <property type="molecule type" value="Genomic_DNA"/>
</dbReference>
<name>A0ABS7PQ86_9SPHN</name>
<dbReference type="InterPro" id="IPR000780">
    <property type="entry name" value="CheR_MeTrfase"/>
</dbReference>
<gene>
    <name evidence="5" type="ORF">K7G82_11310</name>
</gene>
<evidence type="ECO:0000313" key="5">
    <source>
        <dbReference type="EMBL" id="MBY8822885.1"/>
    </source>
</evidence>
<keyword evidence="3" id="KW-0949">S-adenosyl-L-methionine</keyword>
<evidence type="ECO:0000256" key="1">
    <source>
        <dbReference type="ARBA" id="ARBA00022603"/>
    </source>
</evidence>
<dbReference type="Gene3D" id="3.40.50.150">
    <property type="entry name" value="Vaccinia Virus protein VP39"/>
    <property type="match status" value="1"/>
</dbReference>
<dbReference type="InterPro" id="IPR050903">
    <property type="entry name" value="Bact_Chemotaxis_MeTrfase"/>
</dbReference>
<dbReference type="Pfam" id="PF01739">
    <property type="entry name" value="CheR"/>
    <property type="match status" value="1"/>
</dbReference>
<dbReference type="SUPFAM" id="SSF53335">
    <property type="entry name" value="S-adenosyl-L-methionine-dependent methyltransferases"/>
    <property type="match status" value="1"/>
</dbReference>
<dbReference type="PANTHER" id="PTHR24422:SF19">
    <property type="entry name" value="CHEMOTAXIS PROTEIN METHYLTRANSFERASE"/>
    <property type="match status" value="1"/>
</dbReference>